<accession>A0A7W6DEV4</accession>
<dbReference type="SUPFAM" id="SSF54001">
    <property type="entry name" value="Cysteine proteinases"/>
    <property type="match status" value="1"/>
</dbReference>
<keyword evidence="1" id="KW-0378">Hydrolase</keyword>
<gene>
    <name evidence="1" type="ORF">GGR44_001119</name>
</gene>
<evidence type="ECO:0000313" key="1">
    <source>
        <dbReference type="EMBL" id="MBB3981472.1"/>
    </source>
</evidence>
<dbReference type="InterPro" id="IPR038765">
    <property type="entry name" value="Papain-like_cys_pep_sf"/>
</dbReference>
<protein>
    <submittedName>
        <fullName evidence="1">Cell wall-associated NlpC family hydrolase</fullName>
    </submittedName>
</protein>
<reference evidence="1 2" key="1">
    <citation type="submission" date="2020-08" db="EMBL/GenBank/DDBJ databases">
        <title>Genomic Encyclopedia of Type Strains, Phase IV (KMG-IV): sequencing the most valuable type-strain genomes for metagenomic binning, comparative biology and taxonomic classification.</title>
        <authorList>
            <person name="Goeker M."/>
        </authorList>
    </citation>
    <scope>NUCLEOTIDE SEQUENCE [LARGE SCALE GENOMIC DNA]</scope>
    <source>
        <strain evidence="1 2">DSM 29348</strain>
    </source>
</reference>
<proteinExistence type="predicted"/>
<sequence length="137" mass="14353">MVEDGAGQRIAAAARAMLGAPFRLHGRDAQGVDCVGLAMAAFARAGWSGRAARPYGLRSGDAARACGWIDETGLVRVADAAVGDLMLVRPGPLQLHLMIRVEGGHVHAHAGIGRVVETPGACPWPVIGVWRMPRQGE</sequence>
<comment type="caution">
    <text evidence="1">The sequence shown here is derived from an EMBL/GenBank/DDBJ whole genome shotgun (WGS) entry which is preliminary data.</text>
</comment>
<evidence type="ECO:0000313" key="2">
    <source>
        <dbReference type="Proteomes" id="UP000552757"/>
    </source>
</evidence>
<dbReference type="EMBL" id="JACIEB010000002">
    <property type="protein sequence ID" value="MBB3981472.1"/>
    <property type="molecule type" value="Genomic_DNA"/>
</dbReference>
<dbReference type="GO" id="GO:0016787">
    <property type="term" value="F:hydrolase activity"/>
    <property type="evidence" value="ECO:0007669"/>
    <property type="project" value="UniProtKB-KW"/>
</dbReference>
<keyword evidence="2" id="KW-1185">Reference proteome</keyword>
<dbReference type="Proteomes" id="UP000552757">
    <property type="component" value="Unassembled WGS sequence"/>
</dbReference>
<dbReference type="Gene3D" id="3.90.1720.10">
    <property type="entry name" value="endopeptidase domain like (from Nostoc punctiforme)"/>
    <property type="match status" value="1"/>
</dbReference>
<name>A0A7W6DEV4_9SPHN</name>
<organism evidence="1 2">
    <name type="scientific">Sphingobium fontiphilum</name>
    <dbReference type="NCBI Taxonomy" id="944425"/>
    <lineage>
        <taxon>Bacteria</taxon>
        <taxon>Pseudomonadati</taxon>
        <taxon>Pseudomonadota</taxon>
        <taxon>Alphaproteobacteria</taxon>
        <taxon>Sphingomonadales</taxon>
        <taxon>Sphingomonadaceae</taxon>
        <taxon>Sphingobium</taxon>
    </lineage>
</organism>
<dbReference type="AlphaFoldDB" id="A0A7W6DEV4"/>